<evidence type="ECO:0000313" key="2">
    <source>
        <dbReference type="Proteomes" id="UP000030764"/>
    </source>
</evidence>
<protein>
    <submittedName>
        <fullName evidence="1">Uncharacterized protein</fullName>
    </submittedName>
</protein>
<keyword evidence="2" id="KW-1185">Reference proteome</keyword>
<gene>
    <name evidence="1" type="ORF">M513_07126</name>
</gene>
<dbReference type="EMBL" id="KL363233">
    <property type="protein sequence ID" value="KFD51994.1"/>
    <property type="molecule type" value="Genomic_DNA"/>
</dbReference>
<dbReference type="Proteomes" id="UP000030764">
    <property type="component" value="Unassembled WGS sequence"/>
</dbReference>
<sequence length="82" mass="9220">MTLDYMNSRLYELAEENLSIIKQKRSQASGCNKNLLKPNASSHLAQVLIQVLTVISKEEKSGNVGSERHILKTTLSTLIAWY</sequence>
<organism evidence="1 2">
    <name type="scientific">Trichuris suis</name>
    <name type="common">pig whipworm</name>
    <dbReference type="NCBI Taxonomy" id="68888"/>
    <lineage>
        <taxon>Eukaryota</taxon>
        <taxon>Metazoa</taxon>
        <taxon>Ecdysozoa</taxon>
        <taxon>Nematoda</taxon>
        <taxon>Enoplea</taxon>
        <taxon>Dorylaimia</taxon>
        <taxon>Trichinellida</taxon>
        <taxon>Trichuridae</taxon>
        <taxon>Trichuris</taxon>
    </lineage>
</organism>
<reference evidence="1 2" key="1">
    <citation type="journal article" date="2014" name="Nat. Genet.">
        <title>Genome and transcriptome of the porcine whipworm Trichuris suis.</title>
        <authorList>
            <person name="Jex A.R."/>
            <person name="Nejsum P."/>
            <person name="Schwarz E.M."/>
            <person name="Hu L."/>
            <person name="Young N.D."/>
            <person name="Hall R.S."/>
            <person name="Korhonen P.K."/>
            <person name="Liao S."/>
            <person name="Thamsborg S."/>
            <person name="Xia J."/>
            <person name="Xu P."/>
            <person name="Wang S."/>
            <person name="Scheerlinck J.P."/>
            <person name="Hofmann A."/>
            <person name="Sternberg P.W."/>
            <person name="Wang J."/>
            <person name="Gasser R.B."/>
        </authorList>
    </citation>
    <scope>NUCLEOTIDE SEQUENCE [LARGE SCALE GENOMIC DNA]</scope>
    <source>
        <strain evidence="1">DCEP-RM93M</strain>
    </source>
</reference>
<dbReference type="AlphaFoldDB" id="A0A085M448"/>
<accession>A0A085M448</accession>
<proteinExistence type="predicted"/>
<evidence type="ECO:0000313" key="1">
    <source>
        <dbReference type="EMBL" id="KFD51994.1"/>
    </source>
</evidence>
<name>A0A085M448_9BILA</name>